<keyword evidence="2" id="KW-0964">Secreted</keyword>
<dbReference type="EnsemblMetazoa" id="ENSAATROPT003952">
    <property type="protein sequence ID" value="ENSAATROPP003791"/>
    <property type="gene ID" value="ENSAATROPG003131"/>
</dbReference>
<dbReference type="Pfam" id="PF00089">
    <property type="entry name" value="Trypsin"/>
    <property type="match status" value="1"/>
</dbReference>
<dbReference type="PRINTS" id="PR00722">
    <property type="entry name" value="CHYMOTRYPSIN"/>
</dbReference>
<evidence type="ECO:0000259" key="7">
    <source>
        <dbReference type="PROSITE" id="PS50240"/>
    </source>
</evidence>
<dbReference type="InterPro" id="IPR043504">
    <property type="entry name" value="Peptidase_S1_PA_chymotrypsin"/>
</dbReference>
<accession>A0AAG5CY13</accession>
<evidence type="ECO:0000256" key="5">
    <source>
        <dbReference type="ARBA" id="ARBA00068096"/>
    </source>
</evidence>
<reference evidence="8" key="1">
    <citation type="submission" date="2024-04" db="UniProtKB">
        <authorList>
            <consortium name="EnsemblMetazoa"/>
        </authorList>
    </citation>
    <scope>IDENTIFICATION</scope>
    <source>
        <strain evidence="8">EBRO</strain>
    </source>
</reference>
<keyword evidence="3" id="KW-1015">Disulfide bond</keyword>
<dbReference type="Gene3D" id="2.40.10.10">
    <property type="entry name" value="Trypsin-like serine proteases"/>
    <property type="match status" value="2"/>
</dbReference>
<dbReference type="PANTHER" id="PTHR24258:SF129">
    <property type="entry name" value="LP15124P-RELATED"/>
    <property type="match status" value="1"/>
</dbReference>
<dbReference type="AlphaFoldDB" id="A0AAG5CY13"/>
<feature type="domain" description="Peptidase S1" evidence="7">
    <location>
        <begin position="221"/>
        <end position="470"/>
    </location>
</feature>
<evidence type="ECO:0000256" key="1">
    <source>
        <dbReference type="ARBA" id="ARBA00004613"/>
    </source>
</evidence>
<dbReference type="InterPro" id="IPR001254">
    <property type="entry name" value="Trypsin_dom"/>
</dbReference>
<organism evidence="8 9">
    <name type="scientific">Anopheles atroparvus</name>
    <name type="common">European mosquito</name>
    <dbReference type="NCBI Taxonomy" id="41427"/>
    <lineage>
        <taxon>Eukaryota</taxon>
        <taxon>Metazoa</taxon>
        <taxon>Ecdysozoa</taxon>
        <taxon>Arthropoda</taxon>
        <taxon>Hexapoda</taxon>
        <taxon>Insecta</taxon>
        <taxon>Pterygota</taxon>
        <taxon>Neoptera</taxon>
        <taxon>Endopterygota</taxon>
        <taxon>Diptera</taxon>
        <taxon>Nematocera</taxon>
        <taxon>Culicoidea</taxon>
        <taxon>Culicidae</taxon>
        <taxon>Anophelinae</taxon>
        <taxon>Anopheles</taxon>
    </lineage>
</organism>
<proteinExistence type="inferred from homology"/>
<dbReference type="FunFam" id="2.40.10.10:FF:000038">
    <property type="entry name" value="Serine protease"/>
    <property type="match status" value="1"/>
</dbReference>
<dbReference type="PROSITE" id="PS50240">
    <property type="entry name" value="TRYPSIN_DOM"/>
    <property type="match status" value="1"/>
</dbReference>
<evidence type="ECO:0000256" key="2">
    <source>
        <dbReference type="ARBA" id="ARBA00022525"/>
    </source>
</evidence>
<protein>
    <recommendedName>
        <fullName evidence="5">Phenoloxidase-activating factor 2</fullName>
    </recommendedName>
    <alternativeName>
        <fullName evidence="6">Prophenoloxidase-activating factor II</fullName>
    </alternativeName>
</protein>
<sequence length="479" mass="53401">PKHNSSSQHIRQLIRLDWSVWSREVQLCVRKAPSGVVVVCRSTRHRLTFFVTLLPTVLFTSCPSFSTNCEPGVTLASRVCSRCVHCSASSCCRRAPTDAGAFGILAVAALASPTTASVLVGHRSTHDQGKHPAGLCPNYATSKHSPPFHHQRCGGGLCILPELCRPVSVNVYDEVHLDFFSSDECRLPHLKCCPYERIVRAPDTEAPDEKEIVCAARNNNGIGHVEHRDKTRARYGEFPWMAFVYTAQGEYELYLCGGTLIHSKVVITIAHCIENRTSSDLMVRLGEWDLEHMVEIYPPQDRAVQASITHPEFYSDLLLNDIAILFLDEHVDFTEVVGTACLPPQNANFDHKRCLFSGWGEDESGRNSSVLKRTKLPIVPNGHCQRKLRHRLLSRHFRLHQGFLCAGGESGKDACRGDGGSPLVCPIPHSENQYYIVGLVAFGYECGTQGVPGVYVNVPHYRDWIDGEIKKMYHVDIFV</sequence>
<keyword evidence="9" id="KW-1185">Reference proteome</keyword>
<dbReference type="GO" id="GO:0006508">
    <property type="term" value="P:proteolysis"/>
    <property type="evidence" value="ECO:0007669"/>
    <property type="project" value="InterPro"/>
</dbReference>
<dbReference type="GO" id="GO:0004252">
    <property type="term" value="F:serine-type endopeptidase activity"/>
    <property type="evidence" value="ECO:0007669"/>
    <property type="project" value="InterPro"/>
</dbReference>
<dbReference type="SMART" id="SM00020">
    <property type="entry name" value="Tryp_SPc"/>
    <property type="match status" value="1"/>
</dbReference>
<dbReference type="CDD" id="cd00190">
    <property type="entry name" value="Tryp_SPc"/>
    <property type="match status" value="1"/>
</dbReference>
<name>A0AAG5CY13_ANOAO</name>
<comment type="similarity">
    <text evidence="4">Belongs to the peptidase S1 family. CLIP subfamily.</text>
</comment>
<comment type="subcellular location">
    <subcellularLocation>
        <location evidence="1">Secreted</location>
    </subcellularLocation>
</comment>
<dbReference type="SUPFAM" id="SSF50494">
    <property type="entry name" value="Trypsin-like serine proteases"/>
    <property type="match status" value="1"/>
</dbReference>
<dbReference type="InterPro" id="IPR001314">
    <property type="entry name" value="Peptidase_S1A"/>
</dbReference>
<evidence type="ECO:0000256" key="4">
    <source>
        <dbReference type="ARBA" id="ARBA00024195"/>
    </source>
</evidence>
<evidence type="ECO:0000256" key="3">
    <source>
        <dbReference type="ARBA" id="ARBA00023157"/>
    </source>
</evidence>
<evidence type="ECO:0000313" key="8">
    <source>
        <dbReference type="EnsemblMetazoa" id="ENSAATROPP003791"/>
    </source>
</evidence>
<evidence type="ECO:0000313" key="9">
    <source>
        <dbReference type="Proteomes" id="UP000075880"/>
    </source>
</evidence>
<evidence type="ECO:0000256" key="6">
    <source>
        <dbReference type="ARBA" id="ARBA00076468"/>
    </source>
</evidence>
<dbReference type="Proteomes" id="UP000075880">
    <property type="component" value="Unassembled WGS sequence"/>
</dbReference>
<dbReference type="InterPro" id="IPR009003">
    <property type="entry name" value="Peptidase_S1_PA"/>
</dbReference>
<dbReference type="GO" id="GO:0005576">
    <property type="term" value="C:extracellular region"/>
    <property type="evidence" value="ECO:0007669"/>
    <property type="project" value="UniProtKB-SubCell"/>
</dbReference>
<dbReference type="PANTHER" id="PTHR24258">
    <property type="entry name" value="SERINE PROTEASE-RELATED"/>
    <property type="match status" value="1"/>
</dbReference>